<protein>
    <submittedName>
        <fullName evidence="1">Uncharacterized protein</fullName>
    </submittedName>
</protein>
<proteinExistence type="predicted"/>
<name>X0UU90_9ZZZZ</name>
<dbReference type="AlphaFoldDB" id="X0UU90"/>
<gene>
    <name evidence="1" type="ORF">S01H1_19129</name>
</gene>
<accession>X0UU90</accession>
<reference evidence="1" key="1">
    <citation type="journal article" date="2014" name="Front. Microbiol.">
        <title>High frequency of phylogenetically diverse reductive dehalogenase-homologous genes in deep subseafloor sedimentary metagenomes.</title>
        <authorList>
            <person name="Kawai M."/>
            <person name="Futagami T."/>
            <person name="Toyoda A."/>
            <person name="Takaki Y."/>
            <person name="Nishi S."/>
            <person name="Hori S."/>
            <person name="Arai W."/>
            <person name="Tsubouchi T."/>
            <person name="Morono Y."/>
            <person name="Uchiyama I."/>
            <person name="Ito T."/>
            <person name="Fujiyama A."/>
            <person name="Inagaki F."/>
            <person name="Takami H."/>
        </authorList>
    </citation>
    <scope>NUCLEOTIDE SEQUENCE</scope>
    <source>
        <strain evidence="1">Expedition CK06-06</strain>
    </source>
</reference>
<organism evidence="1">
    <name type="scientific">marine sediment metagenome</name>
    <dbReference type="NCBI Taxonomy" id="412755"/>
    <lineage>
        <taxon>unclassified sequences</taxon>
        <taxon>metagenomes</taxon>
        <taxon>ecological metagenomes</taxon>
    </lineage>
</organism>
<evidence type="ECO:0000313" key="1">
    <source>
        <dbReference type="EMBL" id="GAF91990.1"/>
    </source>
</evidence>
<sequence length="44" mass="4752">MMPISTTELVTRARYPCGAKEILDAVSSGYAATVSRLLARRTPP</sequence>
<dbReference type="EMBL" id="BARS01010298">
    <property type="protein sequence ID" value="GAF91990.1"/>
    <property type="molecule type" value="Genomic_DNA"/>
</dbReference>
<comment type="caution">
    <text evidence="1">The sequence shown here is derived from an EMBL/GenBank/DDBJ whole genome shotgun (WGS) entry which is preliminary data.</text>
</comment>